<evidence type="ECO:0000313" key="10">
    <source>
        <dbReference type="Proteomes" id="UP000598360"/>
    </source>
</evidence>
<protein>
    <submittedName>
        <fullName evidence="9">DedA family protein</fullName>
    </submittedName>
</protein>
<feature type="transmembrane region" description="Helical" evidence="7">
    <location>
        <begin position="142"/>
        <end position="164"/>
    </location>
</feature>
<dbReference type="AlphaFoldDB" id="A0A929FZ28"/>
<sequence length="200" mass="21140">MAALAVLITPLQLLDRFGYLAIGGLVLVEGFGVPAPGETVLVAGALSAGAGRLDVLAVGAVALLGAVCGDSIGYALGRFGGRRLALHYGRYLGLTHPRLARVERVFERHGGGIVAVARFVEGLRQFNGIVAGASGMRWWRFLAFNALGALLWVSTWTALGYLLGPAVADWYHAVRGYWPWALAVLAAAVVVAVLVHRRGR</sequence>
<keyword evidence="4 7" id="KW-0812">Transmembrane</keyword>
<keyword evidence="5 7" id="KW-1133">Transmembrane helix</keyword>
<keyword evidence="3" id="KW-1003">Cell membrane</keyword>
<keyword evidence="6 7" id="KW-0472">Membrane</keyword>
<evidence type="ECO:0000256" key="1">
    <source>
        <dbReference type="ARBA" id="ARBA00004651"/>
    </source>
</evidence>
<dbReference type="InterPro" id="IPR051311">
    <property type="entry name" value="DedA_domain"/>
</dbReference>
<dbReference type="EMBL" id="JADEYC010000042">
    <property type="protein sequence ID" value="MBE9376446.1"/>
    <property type="molecule type" value="Genomic_DNA"/>
</dbReference>
<feature type="transmembrane region" description="Helical" evidence="7">
    <location>
        <begin position="56"/>
        <end position="76"/>
    </location>
</feature>
<gene>
    <name evidence="9" type="ORF">IQ251_18510</name>
</gene>
<name>A0A929FZ28_9PSEU</name>
<proteinExistence type="inferred from homology"/>
<evidence type="ECO:0000259" key="8">
    <source>
        <dbReference type="Pfam" id="PF09335"/>
    </source>
</evidence>
<evidence type="ECO:0000256" key="4">
    <source>
        <dbReference type="ARBA" id="ARBA00022692"/>
    </source>
</evidence>
<comment type="caution">
    <text evidence="9">The sequence shown here is derived from an EMBL/GenBank/DDBJ whole genome shotgun (WGS) entry which is preliminary data.</text>
</comment>
<evidence type="ECO:0000256" key="6">
    <source>
        <dbReference type="ARBA" id="ARBA00023136"/>
    </source>
</evidence>
<dbReference type="InterPro" id="IPR032816">
    <property type="entry name" value="VTT_dom"/>
</dbReference>
<reference evidence="9" key="1">
    <citation type="submission" date="2020-10" db="EMBL/GenBank/DDBJ databases">
        <title>Diversity and distribution of actinomycetes associated with coral in the coast of Hainan.</title>
        <authorList>
            <person name="Li F."/>
        </authorList>
    </citation>
    <scope>NUCLEOTIDE SEQUENCE</scope>
    <source>
        <strain evidence="9">HNM0983</strain>
    </source>
</reference>
<evidence type="ECO:0000313" key="9">
    <source>
        <dbReference type="EMBL" id="MBE9376446.1"/>
    </source>
</evidence>
<dbReference type="GO" id="GO:0005886">
    <property type="term" value="C:plasma membrane"/>
    <property type="evidence" value="ECO:0007669"/>
    <property type="project" value="UniProtKB-SubCell"/>
</dbReference>
<dbReference type="Pfam" id="PF09335">
    <property type="entry name" value="VTT_dom"/>
    <property type="match status" value="1"/>
</dbReference>
<feature type="domain" description="VTT" evidence="8">
    <location>
        <begin position="36"/>
        <end position="161"/>
    </location>
</feature>
<dbReference type="PANTHER" id="PTHR42709:SF6">
    <property type="entry name" value="UNDECAPRENYL PHOSPHATE TRANSPORTER A"/>
    <property type="match status" value="1"/>
</dbReference>
<evidence type="ECO:0000256" key="3">
    <source>
        <dbReference type="ARBA" id="ARBA00022475"/>
    </source>
</evidence>
<comment type="subcellular location">
    <subcellularLocation>
        <location evidence="1">Cell membrane</location>
        <topology evidence="1">Multi-pass membrane protein</topology>
    </subcellularLocation>
</comment>
<organism evidence="9 10">
    <name type="scientific">Saccharopolyspora montiporae</name>
    <dbReference type="NCBI Taxonomy" id="2781240"/>
    <lineage>
        <taxon>Bacteria</taxon>
        <taxon>Bacillati</taxon>
        <taxon>Actinomycetota</taxon>
        <taxon>Actinomycetes</taxon>
        <taxon>Pseudonocardiales</taxon>
        <taxon>Pseudonocardiaceae</taxon>
        <taxon>Saccharopolyspora</taxon>
    </lineage>
</organism>
<comment type="similarity">
    <text evidence="2">Belongs to the DedA family.</text>
</comment>
<evidence type="ECO:0000256" key="7">
    <source>
        <dbReference type="SAM" id="Phobius"/>
    </source>
</evidence>
<evidence type="ECO:0000256" key="2">
    <source>
        <dbReference type="ARBA" id="ARBA00010792"/>
    </source>
</evidence>
<feature type="transmembrane region" description="Helical" evidence="7">
    <location>
        <begin position="176"/>
        <end position="195"/>
    </location>
</feature>
<evidence type="ECO:0000256" key="5">
    <source>
        <dbReference type="ARBA" id="ARBA00022989"/>
    </source>
</evidence>
<dbReference type="PANTHER" id="PTHR42709">
    <property type="entry name" value="ALKALINE PHOSPHATASE LIKE PROTEIN"/>
    <property type="match status" value="1"/>
</dbReference>
<accession>A0A929FZ28</accession>
<keyword evidence="10" id="KW-1185">Reference proteome</keyword>
<dbReference type="Proteomes" id="UP000598360">
    <property type="component" value="Unassembled WGS sequence"/>
</dbReference>